<dbReference type="RefSeq" id="WP_211783762.1">
    <property type="nucleotide sequence ID" value="NZ_CP047289.1"/>
</dbReference>
<evidence type="ECO:0000256" key="1">
    <source>
        <dbReference type="SAM" id="SignalP"/>
    </source>
</evidence>
<feature type="chain" id="PRO_5035212767" evidence="1">
    <location>
        <begin position="20"/>
        <end position="144"/>
    </location>
</feature>
<dbReference type="AlphaFoldDB" id="A0A8J8SLL3"/>
<evidence type="ECO:0000313" key="3">
    <source>
        <dbReference type="EMBL" id="QUS36539.1"/>
    </source>
</evidence>
<proteinExistence type="predicted"/>
<sequence length="144" mass="14889">MIRMTVALSAAVYLTLLIAGQPDGAVRAGLMEAKAAPAMQTYRYIPVPEATAAVMQVTSPAAAAAPMPAAEERLPTAFVTATALNLRAGPSTSDAALDRLREGEEVSVLQTEGGWTQVRLEGGGGEGWVATRYLSGAALRMASN</sequence>
<keyword evidence="4" id="KW-1185">Reference proteome</keyword>
<organism evidence="3 4">
    <name type="scientific">Falsirhodobacter algicola</name>
    <dbReference type="NCBI Taxonomy" id="2692330"/>
    <lineage>
        <taxon>Bacteria</taxon>
        <taxon>Pseudomonadati</taxon>
        <taxon>Pseudomonadota</taxon>
        <taxon>Alphaproteobacteria</taxon>
        <taxon>Rhodobacterales</taxon>
        <taxon>Paracoccaceae</taxon>
        <taxon>Falsirhodobacter</taxon>
    </lineage>
</organism>
<evidence type="ECO:0000259" key="2">
    <source>
        <dbReference type="PROSITE" id="PS51781"/>
    </source>
</evidence>
<name>A0A8J8SLL3_9RHOB</name>
<reference evidence="3" key="1">
    <citation type="submission" date="2020-01" db="EMBL/GenBank/DDBJ databases">
        <authorList>
            <person name="Yang Y."/>
            <person name="Kwon Y.M."/>
        </authorList>
    </citation>
    <scope>NUCLEOTIDE SEQUENCE</scope>
    <source>
        <strain evidence="3">PG104</strain>
    </source>
</reference>
<feature type="signal peptide" evidence="1">
    <location>
        <begin position="1"/>
        <end position="19"/>
    </location>
</feature>
<dbReference type="SMART" id="SM00287">
    <property type="entry name" value="SH3b"/>
    <property type="match status" value="1"/>
</dbReference>
<accession>A0A8J8SLL3</accession>
<feature type="domain" description="SH3b" evidence="2">
    <location>
        <begin position="74"/>
        <end position="138"/>
    </location>
</feature>
<dbReference type="InterPro" id="IPR003646">
    <property type="entry name" value="SH3-like_bac-type"/>
</dbReference>
<dbReference type="Gene3D" id="2.30.30.40">
    <property type="entry name" value="SH3 Domains"/>
    <property type="match status" value="1"/>
</dbReference>
<gene>
    <name evidence="3" type="ORF">GR316_09860</name>
</gene>
<evidence type="ECO:0000313" key="4">
    <source>
        <dbReference type="Proteomes" id="UP000679284"/>
    </source>
</evidence>
<dbReference type="Pfam" id="PF08239">
    <property type="entry name" value="SH3_3"/>
    <property type="match status" value="1"/>
</dbReference>
<dbReference type="KEGG" id="fap:GR316_09860"/>
<dbReference type="Proteomes" id="UP000679284">
    <property type="component" value="Chromosome"/>
</dbReference>
<dbReference type="PROSITE" id="PS51781">
    <property type="entry name" value="SH3B"/>
    <property type="match status" value="1"/>
</dbReference>
<dbReference type="EMBL" id="CP047289">
    <property type="protein sequence ID" value="QUS36539.1"/>
    <property type="molecule type" value="Genomic_DNA"/>
</dbReference>
<keyword evidence="1" id="KW-0732">Signal</keyword>
<protein>
    <submittedName>
        <fullName evidence="3">SH3 domain-containing protein</fullName>
    </submittedName>
</protein>